<accession>A0A1D6F656</accession>
<organism evidence="1">
    <name type="scientific">Zea mays</name>
    <name type="common">Maize</name>
    <dbReference type="NCBI Taxonomy" id="4577"/>
    <lineage>
        <taxon>Eukaryota</taxon>
        <taxon>Viridiplantae</taxon>
        <taxon>Streptophyta</taxon>
        <taxon>Embryophyta</taxon>
        <taxon>Tracheophyta</taxon>
        <taxon>Spermatophyta</taxon>
        <taxon>Magnoliopsida</taxon>
        <taxon>Liliopsida</taxon>
        <taxon>Poales</taxon>
        <taxon>Poaceae</taxon>
        <taxon>PACMAD clade</taxon>
        <taxon>Panicoideae</taxon>
        <taxon>Andropogonodae</taxon>
        <taxon>Andropogoneae</taxon>
        <taxon>Tripsacinae</taxon>
        <taxon>Zea</taxon>
    </lineage>
</organism>
<dbReference type="EMBL" id="CM007648">
    <property type="protein sequence ID" value="ONM26770.1"/>
    <property type="molecule type" value="Genomic_DNA"/>
</dbReference>
<dbReference type="AlphaFoldDB" id="A0A1D6F656"/>
<sequence>MILLLQGSCLIIYVSRQVEFLGAYDVIDEDFLIQNLYWQLMNLLLHFIRQLQKKFLLWNHCRRDIPLNFISASHAYGLPIIIIRVAN</sequence>
<evidence type="ECO:0000313" key="1">
    <source>
        <dbReference type="EMBL" id="ONM26770.1"/>
    </source>
</evidence>
<proteinExistence type="predicted"/>
<protein>
    <submittedName>
        <fullName evidence="1">Retinoblastoma-related protein 1</fullName>
    </submittedName>
</protein>
<gene>
    <name evidence="1" type="ORF">ZEAMMB73_Zm00001d007407</name>
</gene>
<name>A0A1D6F656_MAIZE</name>
<reference evidence="1" key="1">
    <citation type="submission" date="2015-12" db="EMBL/GenBank/DDBJ databases">
        <title>Update maize B73 reference genome by single molecule sequencing technologies.</title>
        <authorList>
            <consortium name="Maize Genome Sequencing Project"/>
            <person name="Ware D."/>
        </authorList>
    </citation>
    <scope>NUCLEOTIDE SEQUENCE [LARGE SCALE GENOMIC DNA]</scope>
    <source>
        <tissue evidence="1">Seedling</tissue>
    </source>
</reference>